<comment type="subcellular location">
    <subcellularLocation>
        <location evidence="10">Cytoplasm</location>
    </subcellularLocation>
    <text evidence="10">The SRP-RNC complex is targeted to the cytoplasmic membrane.</text>
</comment>
<dbReference type="Pfam" id="PF00448">
    <property type="entry name" value="SRP54"/>
    <property type="match status" value="1"/>
</dbReference>
<keyword evidence="6 10" id="KW-0342">GTP-binding</keyword>
<dbReference type="InterPro" id="IPR036891">
    <property type="entry name" value="Signal_recog_part_SRP54_M_sf"/>
</dbReference>
<feature type="binding site" evidence="10">
    <location>
        <begin position="251"/>
        <end position="254"/>
    </location>
    <ligand>
        <name>GTP</name>
        <dbReference type="ChEBI" id="CHEBI:37565"/>
    </ligand>
</feature>
<evidence type="ECO:0000256" key="1">
    <source>
        <dbReference type="ARBA" id="ARBA00005450"/>
    </source>
</evidence>
<dbReference type="Gene3D" id="3.40.50.300">
    <property type="entry name" value="P-loop containing nucleotide triphosphate hydrolases"/>
    <property type="match status" value="1"/>
</dbReference>
<dbReference type="SMART" id="SM00962">
    <property type="entry name" value="SRP54"/>
    <property type="match status" value="1"/>
</dbReference>
<dbReference type="AlphaFoldDB" id="A0A5B9D956"/>
<dbReference type="PANTHER" id="PTHR11564:SF5">
    <property type="entry name" value="SIGNAL RECOGNITION PARTICLE SUBUNIT SRP54"/>
    <property type="match status" value="1"/>
</dbReference>
<dbReference type="InterPro" id="IPR000897">
    <property type="entry name" value="SRP54_GTPase_dom"/>
</dbReference>
<dbReference type="SUPFAM" id="SSF47446">
    <property type="entry name" value="Signal peptide-binding domain"/>
    <property type="match status" value="1"/>
</dbReference>
<feature type="domain" description="SRP54-type proteins GTP-binding" evidence="12">
    <location>
        <begin position="272"/>
        <end position="285"/>
    </location>
</feature>
<organism evidence="13">
    <name type="scientific">Promethearchaeum syntrophicum</name>
    <dbReference type="NCBI Taxonomy" id="2594042"/>
    <lineage>
        <taxon>Archaea</taxon>
        <taxon>Promethearchaeati</taxon>
        <taxon>Promethearchaeota</taxon>
        <taxon>Promethearchaeia</taxon>
        <taxon>Promethearchaeales</taxon>
        <taxon>Promethearchaeaceae</taxon>
        <taxon>Promethearchaeum</taxon>
    </lineage>
</organism>
<dbReference type="Gene3D" id="1.20.120.140">
    <property type="entry name" value="Signal recognition particle SRP54, nucleotide-binding domain"/>
    <property type="match status" value="1"/>
</dbReference>
<comment type="catalytic activity">
    <reaction evidence="10">
        <text>GTP + H2O = GDP + phosphate + H(+)</text>
        <dbReference type="Rhea" id="RHEA:19669"/>
        <dbReference type="ChEBI" id="CHEBI:15377"/>
        <dbReference type="ChEBI" id="CHEBI:15378"/>
        <dbReference type="ChEBI" id="CHEBI:37565"/>
        <dbReference type="ChEBI" id="CHEBI:43474"/>
        <dbReference type="ChEBI" id="CHEBI:58189"/>
        <dbReference type="EC" id="3.6.5.4"/>
    </reaction>
</comment>
<feature type="region of interest" description="Disordered" evidence="11">
    <location>
        <begin position="432"/>
        <end position="455"/>
    </location>
</feature>
<comment type="subunit">
    <text evidence="9 10">Part of the signal recognition particle protein translocation system, which is composed of SRP and FtsY. Archaeal SRP consists of a 7S RNA molecule of 300 nucleotides and two protein subunits: SRP54 and SRP19.</text>
</comment>
<evidence type="ECO:0000256" key="10">
    <source>
        <dbReference type="HAMAP-Rule" id="MF_00306"/>
    </source>
</evidence>
<dbReference type="InterPro" id="IPR036225">
    <property type="entry name" value="SRP/SRP_N"/>
</dbReference>
<gene>
    <name evidence="10" type="primary">srp54</name>
    <name evidence="13" type="ORF">DSAG12_01516</name>
</gene>
<feature type="binding site" evidence="10">
    <location>
        <begin position="108"/>
        <end position="115"/>
    </location>
    <ligand>
        <name>GTP</name>
        <dbReference type="ChEBI" id="CHEBI:37565"/>
    </ligand>
</feature>
<keyword evidence="3 10" id="KW-0547">Nucleotide-binding</keyword>
<dbReference type="InterPro" id="IPR027417">
    <property type="entry name" value="P-loop_NTPase"/>
</dbReference>
<evidence type="ECO:0000256" key="3">
    <source>
        <dbReference type="ARBA" id="ARBA00022741"/>
    </source>
</evidence>
<evidence type="ECO:0000256" key="4">
    <source>
        <dbReference type="ARBA" id="ARBA00022801"/>
    </source>
</evidence>
<dbReference type="EMBL" id="CP042905">
    <property type="protein sequence ID" value="QEE15689.1"/>
    <property type="molecule type" value="Genomic_DNA"/>
</dbReference>
<dbReference type="InterPro" id="IPR003593">
    <property type="entry name" value="AAA+_ATPase"/>
</dbReference>
<name>A0A5B9D956_9ARCH</name>
<dbReference type="GO" id="GO:0003924">
    <property type="term" value="F:GTPase activity"/>
    <property type="evidence" value="ECO:0007669"/>
    <property type="project" value="UniProtKB-UniRule"/>
</dbReference>
<dbReference type="InterPro" id="IPR042101">
    <property type="entry name" value="SRP54_N_sf"/>
</dbReference>
<keyword evidence="7 10" id="KW-0733">Signal recognition particle</keyword>
<dbReference type="Gene3D" id="1.10.260.30">
    <property type="entry name" value="Signal recognition particle, SRP54 subunit, M-domain"/>
    <property type="match status" value="1"/>
</dbReference>
<feature type="binding site" evidence="10">
    <location>
        <begin position="193"/>
        <end position="197"/>
    </location>
    <ligand>
        <name>GTP</name>
        <dbReference type="ChEBI" id="CHEBI:37565"/>
    </ligand>
</feature>
<dbReference type="FunFam" id="3.40.50.300:FF:000022">
    <property type="entry name" value="Signal recognition particle 54 kDa subunit"/>
    <property type="match status" value="1"/>
</dbReference>
<keyword evidence="8 10" id="KW-0687">Ribonucleoprotein</keyword>
<comment type="function">
    <text evidence="10">Involved in targeting and insertion of nascent membrane proteins into the cytoplasmic membrane. Binds to the hydrophobic signal sequence of the ribosome-nascent chain (RNC) as it emerges from the ribosomes. The SRP-RNC complex is then targeted to the cytoplasmic membrane where it interacts with the SRP receptor FtsY.</text>
</comment>
<comment type="domain">
    <text evidence="10">Composed of three domains: the N-terminal N domain, which is responsible for interactions with the ribosome, the central G domain, which binds GTP, and the C-terminal M domain, which binds the RNA and the signal sequence of the RNC.</text>
</comment>
<dbReference type="InterPro" id="IPR013822">
    <property type="entry name" value="Signal_recog_particl_SRP54_hlx"/>
</dbReference>
<dbReference type="GO" id="GO:0005525">
    <property type="term" value="F:GTP binding"/>
    <property type="evidence" value="ECO:0007669"/>
    <property type="project" value="UniProtKB-UniRule"/>
</dbReference>
<sequence length="479" mass="53194">MVLNDLGKSLDSLIRKIRRLPEIDKDAINGILLELQRALLMADVNVELCLQLTENIKKRSMDQKINKKIERKEFIIKIVHDELINILGGDNAPKRIKTGKQSIILLVGIQGSGKTTSIGKLANFYKKKGFKIGVICTDTWRPGAYDQLAQTCDSIKVSHFGMPEEKNAIKIAKKGLRHFIKTGKDQKDLIIVDTAGRHKQETALMQEMQKLENIIKPNETILVIDGTLGQQAYAQALAFAQTTHVGSIIITKLDGSAKGGGALSAAAASGAPIKFIGVGEKVDDLEEFHASKFIGTLLGIPDIEGLIEKVKELELEPDEDQMKRMMKGKFTLDDMHLQLKSLDKMGGFSKILAMMGGQNIPEQAKVLAEANLDKWDYVLGSMTKFEKDNPDVIRKTRITRIARGSGTTYTEIKQMLKQYSQMKVFMKGILGKKRRGKKGQPGAGGIPGLDGGQMPDMQEMAEMQQKMMQGKKKRKKHPW</sequence>
<proteinExistence type="inferred from homology"/>
<dbReference type="InterPro" id="IPR022941">
    <property type="entry name" value="SRP54"/>
</dbReference>
<dbReference type="SUPFAM" id="SSF47364">
    <property type="entry name" value="Domain of the SRP/SRP receptor G-proteins"/>
    <property type="match status" value="1"/>
</dbReference>
<evidence type="ECO:0000256" key="2">
    <source>
        <dbReference type="ARBA" id="ARBA00022490"/>
    </source>
</evidence>
<dbReference type="SMART" id="SM00382">
    <property type="entry name" value="AAA"/>
    <property type="match status" value="1"/>
</dbReference>
<evidence type="ECO:0000256" key="9">
    <source>
        <dbReference type="ARBA" id="ARBA00064051"/>
    </source>
</evidence>
<comment type="similarity">
    <text evidence="1 10">Belongs to the GTP-binding SRP family. SRP54 subfamily.</text>
</comment>
<evidence type="ECO:0000313" key="13">
    <source>
        <dbReference type="EMBL" id="QEE15689.1"/>
    </source>
</evidence>
<dbReference type="PROSITE" id="PS00300">
    <property type="entry name" value="SRP54"/>
    <property type="match status" value="1"/>
</dbReference>
<dbReference type="EC" id="3.6.5.4" evidence="10"/>
<keyword evidence="2 10" id="KW-0963">Cytoplasm</keyword>
<reference evidence="13" key="1">
    <citation type="journal article" date="2020" name="Nature">
        <title>Isolation of an archaeon at the prokaryote-eukaryote interface.</title>
        <authorList>
            <person name="Imachi H."/>
            <person name="Nobu M.K."/>
            <person name="Nakahara N."/>
            <person name="Morono Y."/>
            <person name="Ogawara M."/>
            <person name="Takaki Y."/>
            <person name="Takano Y."/>
            <person name="Uematsu K."/>
            <person name="Ikuta T."/>
            <person name="Ito M."/>
            <person name="Matsui Y."/>
            <person name="Miyazaki M."/>
            <person name="Murata K."/>
            <person name="Saito Y."/>
            <person name="Sakai S."/>
            <person name="Song C."/>
            <person name="Tasumi E."/>
            <person name="Yamanaka Y."/>
            <person name="Yamaguchi T."/>
            <person name="Kamagata Y."/>
            <person name="Tamaki H."/>
            <person name="Takai K."/>
        </authorList>
    </citation>
    <scope>NUCLEOTIDE SEQUENCE [LARGE SCALE GENOMIC DNA]</scope>
    <source>
        <strain evidence="13">MK-D1</strain>
    </source>
</reference>
<evidence type="ECO:0000256" key="6">
    <source>
        <dbReference type="ARBA" id="ARBA00023134"/>
    </source>
</evidence>
<protein>
    <recommendedName>
        <fullName evidence="10">Signal recognition particle 54 kDa protein</fullName>
        <shortName evidence="10">SRP54</shortName>
        <ecNumber evidence="10">3.6.5.4</ecNumber>
    </recommendedName>
</protein>
<dbReference type="HAMAP" id="MF_00306">
    <property type="entry name" value="SRP54"/>
    <property type="match status" value="1"/>
</dbReference>
<evidence type="ECO:0000256" key="8">
    <source>
        <dbReference type="ARBA" id="ARBA00023274"/>
    </source>
</evidence>
<dbReference type="SMART" id="SM00963">
    <property type="entry name" value="SRP54_N"/>
    <property type="match status" value="1"/>
</dbReference>
<evidence type="ECO:0000256" key="7">
    <source>
        <dbReference type="ARBA" id="ARBA00023135"/>
    </source>
</evidence>
<evidence type="ECO:0000256" key="11">
    <source>
        <dbReference type="SAM" id="MobiDB-lite"/>
    </source>
</evidence>
<keyword evidence="5 10" id="KW-0694">RNA-binding</keyword>
<dbReference type="GO" id="GO:0048500">
    <property type="term" value="C:signal recognition particle"/>
    <property type="evidence" value="ECO:0007669"/>
    <property type="project" value="UniProtKB-UniRule"/>
</dbReference>
<feature type="compositionally biased region" description="Gly residues" evidence="11">
    <location>
        <begin position="439"/>
        <end position="451"/>
    </location>
</feature>
<dbReference type="OrthoDB" id="52849at2157"/>
<dbReference type="Pfam" id="PF02881">
    <property type="entry name" value="SRP54_N"/>
    <property type="match status" value="1"/>
</dbReference>
<dbReference type="GO" id="GO:0006614">
    <property type="term" value="P:SRP-dependent cotranslational protein targeting to membrane"/>
    <property type="evidence" value="ECO:0007669"/>
    <property type="project" value="InterPro"/>
</dbReference>
<keyword evidence="4 10" id="KW-0378">Hydrolase</keyword>
<accession>A0A5B9D956</accession>
<dbReference type="InterPro" id="IPR004125">
    <property type="entry name" value="Signal_recog_particle_SRP54_M"/>
</dbReference>
<dbReference type="GO" id="GO:0008312">
    <property type="term" value="F:7S RNA binding"/>
    <property type="evidence" value="ECO:0007669"/>
    <property type="project" value="UniProtKB-UniRule"/>
</dbReference>
<dbReference type="SUPFAM" id="SSF52540">
    <property type="entry name" value="P-loop containing nucleoside triphosphate hydrolases"/>
    <property type="match status" value="1"/>
</dbReference>
<evidence type="ECO:0000259" key="12">
    <source>
        <dbReference type="PROSITE" id="PS00300"/>
    </source>
</evidence>
<dbReference type="Pfam" id="PF02978">
    <property type="entry name" value="SRP_SPB"/>
    <property type="match status" value="1"/>
</dbReference>
<evidence type="ECO:0000256" key="5">
    <source>
        <dbReference type="ARBA" id="ARBA00022884"/>
    </source>
</evidence>
<dbReference type="PANTHER" id="PTHR11564">
    <property type="entry name" value="SIGNAL RECOGNITION PARTICLE 54K PROTEIN SRP54"/>
    <property type="match status" value="1"/>
</dbReference>